<evidence type="ECO:0000256" key="2">
    <source>
        <dbReference type="ARBA" id="ARBA00022679"/>
    </source>
</evidence>
<proteinExistence type="predicted"/>
<dbReference type="PANTHER" id="PTHR10434">
    <property type="entry name" value="1-ACYL-SN-GLYCEROL-3-PHOSPHATE ACYLTRANSFERASE"/>
    <property type="match status" value="1"/>
</dbReference>
<dbReference type="Pfam" id="PF01553">
    <property type="entry name" value="Acyltransferase"/>
    <property type="match status" value="1"/>
</dbReference>
<dbReference type="EMBL" id="FSRM01000001">
    <property type="protein sequence ID" value="SIN87837.1"/>
    <property type="molecule type" value="Genomic_DNA"/>
</dbReference>
<gene>
    <name evidence="5" type="ORF">SAMN05444168_1073</name>
</gene>
<evidence type="ECO:0000256" key="1">
    <source>
        <dbReference type="ARBA" id="ARBA00005189"/>
    </source>
</evidence>
<reference evidence="5 6" key="1">
    <citation type="submission" date="2016-11" db="EMBL/GenBank/DDBJ databases">
        <authorList>
            <person name="Jaros S."/>
            <person name="Januszkiewicz K."/>
            <person name="Wedrychowicz H."/>
        </authorList>
    </citation>
    <scope>NUCLEOTIDE SEQUENCE [LARGE SCALE GENOMIC DNA]</scope>
    <source>
        <strain evidence="5 6">GAS86</strain>
    </source>
</reference>
<comment type="pathway">
    <text evidence="1">Lipid metabolism.</text>
</comment>
<dbReference type="OrthoDB" id="9808424at2"/>
<dbReference type="Proteomes" id="UP000184693">
    <property type="component" value="Unassembled WGS sequence"/>
</dbReference>
<dbReference type="GO" id="GO:0006654">
    <property type="term" value="P:phosphatidic acid biosynthetic process"/>
    <property type="evidence" value="ECO:0007669"/>
    <property type="project" value="TreeGrafter"/>
</dbReference>
<dbReference type="SUPFAM" id="SSF69593">
    <property type="entry name" value="Glycerol-3-phosphate (1)-acyltransferase"/>
    <property type="match status" value="1"/>
</dbReference>
<organism evidence="5 6">
    <name type="scientific">Paraburkholderia phenazinium</name>
    <dbReference type="NCBI Taxonomy" id="60549"/>
    <lineage>
        <taxon>Bacteria</taxon>
        <taxon>Pseudomonadati</taxon>
        <taxon>Pseudomonadota</taxon>
        <taxon>Betaproteobacteria</taxon>
        <taxon>Burkholderiales</taxon>
        <taxon>Burkholderiaceae</taxon>
        <taxon>Paraburkholderia</taxon>
    </lineage>
</organism>
<evidence type="ECO:0000256" key="3">
    <source>
        <dbReference type="ARBA" id="ARBA00023315"/>
    </source>
</evidence>
<dbReference type="GO" id="GO:0003841">
    <property type="term" value="F:1-acylglycerol-3-phosphate O-acyltransferase activity"/>
    <property type="evidence" value="ECO:0007669"/>
    <property type="project" value="TreeGrafter"/>
</dbReference>
<evidence type="ECO:0000259" key="4">
    <source>
        <dbReference type="SMART" id="SM00563"/>
    </source>
</evidence>
<dbReference type="SMART" id="SM00563">
    <property type="entry name" value="PlsC"/>
    <property type="match status" value="1"/>
</dbReference>
<dbReference type="AlphaFoldDB" id="A0A1N6EXZ8"/>
<sequence>MSTWHAWERDFLLSVVRLVAGTYPVWHHGAPSASQTIYFSNHTSHIDTLAILAALPSELRHQVRPVAARDYWQRGKAKVHIARDLLNVVLIDRKHEGEGDPLDPVREALRLGESVIIFPEGTRSAEALPQAFKSGIFRLASEFPDIDLCPVYLENLQRIMPKGAIWPVPLICKVHFGGTLQLKPEEAKADFLRRARDAIVELSPAREALETAARTATSDQ</sequence>
<keyword evidence="3 5" id="KW-0012">Acyltransferase</keyword>
<dbReference type="CDD" id="cd07989">
    <property type="entry name" value="LPLAT_AGPAT-like"/>
    <property type="match status" value="1"/>
</dbReference>
<dbReference type="RefSeq" id="WP_074263321.1">
    <property type="nucleotide sequence ID" value="NZ_FSRM01000001.1"/>
</dbReference>
<feature type="domain" description="Phospholipid/glycerol acyltransferase" evidence="4">
    <location>
        <begin position="36"/>
        <end position="156"/>
    </location>
</feature>
<evidence type="ECO:0000313" key="6">
    <source>
        <dbReference type="Proteomes" id="UP000184693"/>
    </source>
</evidence>
<dbReference type="PANTHER" id="PTHR10434:SF11">
    <property type="entry name" value="1-ACYL-SN-GLYCEROL-3-PHOSPHATE ACYLTRANSFERASE"/>
    <property type="match status" value="1"/>
</dbReference>
<dbReference type="InterPro" id="IPR002123">
    <property type="entry name" value="Plipid/glycerol_acylTrfase"/>
</dbReference>
<name>A0A1N6EXZ8_9BURK</name>
<accession>A0A1N6EXZ8</accession>
<keyword evidence="2 5" id="KW-0808">Transferase</keyword>
<protein>
    <submittedName>
        <fullName evidence="5">1-acyl-sn-glycerol-3-phosphate acyltransferases</fullName>
    </submittedName>
</protein>
<evidence type="ECO:0000313" key="5">
    <source>
        <dbReference type="EMBL" id="SIN87837.1"/>
    </source>
</evidence>